<sequence length="425" mass="47102">MKVTRKVLIANLLGAGIILAGCANDETSERHHEDHQEIEEHHEHENHHSSNNSREQVESEGAREPNTFNENAMNGLVVENTKNITRINEEDPVTASLFVSQTVWPATHEQNQPGTVILAPVDNWQYSLAALTLVHHPNDGPLLFVEEKISDPVLMEINRLQPKGNDEGTQVLVIGDYDENELSKLNGFEVKQIVGENPADFAEKIEQSFFETIGHVHQAVIIGSADDAAKGYTVPVGNWIAHMNESLLYVEADAVPQETIKALEKREGQAQIYIVGSEEIISEEVERQLEEYGTVQRISGDNEIKQSIAFSSFKDDNNFGWGITTPGHGLVFVSTKSPELAIAAAPFAHLGKHAPMVWLEDGEVTKSLYEYLAKLKPAFTTDPTEGPYNHGYVLGSFDLIPFQTQGILDEKLEIVSLDGNDHAHH</sequence>
<evidence type="ECO:0000313" key="3">
    <source>
        <dbReference type="EMBL" id="MCL7748401.1"/>
    </source>
</evidence>
<feature type="compositionally biased region" description="Basic and acidic residues" evidence="1">
    <location>
        <begin position="27"/>
        <end position="48"/>
    </location>
</feature>
<name>A0A9X2I534_9BACI</name>
<feature type="chain" id="PRO_5040782095" evidence="2">
    <location>
        <begin position="24"/>
        <end position="425"/>
    </location>
</feature>
<organism evidence="3 4">
    <name type="scientific">Halalkalibacter alkaliphilus</name>
    <dbReference type="NCBI Taxonomy" id="2917993"/>
    <lineage>
        <taxon>Bacteria</taxon>
        <taxon>Bacillati</taxon>
        <taxon>Bacillota</taxon>
        <taxon>Bacilli</taxon>
        <taxon>Bacillales</taxon>
        <taxon>Bacillaceae</taxon>
        <taxon>Halalkalibacter</taxon>
    </lineage>
</organism>
<protein>
    <submittedName>
        <fullName evidence="3">Cell wall-binding repeat-containing protein</fullName>
    </submittedName>
</protein>
<dbReference type="Proteomes" id="UP001139150">
    <property type="component" value="Unassembled WGS sequence"/>
</dbReference>
<reference evidence="3" key="1">
    <citation type="submission" date="2022-02" db="EMBL/GenBank/DDBJ databases">
        <title>Halalkalibacter sp. nov. isolated from Lonar Lake, India.</title>
        <authorList>
            <person name="Joshi A."/>
            <person name="Thite S."/>
            <person name="Lodha T."/>
        </authorList>
    </citation>
    <scope>NUCLEOTIDE SEQUENCE</scope>
    <source>
        <strain evidence="3">MEB205</strain>
    </source>
</reference>
<feature type="signal peptide" evidence="2">
    <location>
        <begin position="1"/>
        <end position="23"/>
    </location>
</feature>
<keyword evidence="4" id="KW-1185">Reference proteome</keyword>
<accession>A0A9X2I534</accession>
<evidence type="ECO:0000313" key="4">
    <source>
        <dbReference type="Proteomes" id="UP001139150"/>
    </source>
</evidence>
<proteinExistence type="predicted"/>
<evidence type="ECO:0000256" key="1">
    <source>
        <dbReference type="SAM" id="MobiDB-lite"/>
    </source>
</evidence>
<dbReference type="AlphaFoldDB" id="A0A9X2I534"/>
<gene>
    <name evidence="3" type="ORF">MF646_14825</name>
</gene>
<dbReference type="EMBL" id="JAKRYL010000015">
    <property type="protein sequence ID" value="MCL7748401.1"/>
    <property type="molecule type" value="Genomic_DNA"/>
</dbReference>
<feature type="region of interest" description="Disordered" evidence="1">
    <location>
        <begin position="27"/>
        <end position="74"/>
    </location>
</feature>
<keyword evidence="2" id="KW-0732">Signal</keyword>
<dbReference type="RefSeq" id="WP_250097292.1">
    <property type="nucleotide sequence ID" value="NZ_JAKRYL010000015.1"/>
</dbReference>
<evidence type="ECO:0000256" key="2">
    <source>
        <dbReference type="SAM" id="SignalP"/>
    </source>
</evidence>
<comment type="caution">
    <text evidence="3">The sequence shown here is derived from an EMBL/GenBank/DDBJ whole genome shotgun (WGS) entry which is preliminary data.</text>
</comment>
<dbReference type="PROSITE" id="PS51257">
    <property type="entry name" value="PROKAR_LIPOPROTEIN"/>
    <property type="match status" value="1"/>
</dbReference>